<evidence type="ECO:0000313" key="5">
    <source>
        <dbReference type="Proteomes" id="UP000653305"/>
    </source>
</evidence>
<comment type="similarity">
    <text evidence="1 3">Belongs to the RNase T2 family.</text>
</comment>
<evidence type="ECO:0000256" key="1">
    <source>
        <dbReference type="ARBA" id="ARBA00007469"/>
    </source>
</evidence>
<reference evidence="4" key="1">
    <citation type="submission" date="2020-07" db="EMBL/GenBank/DDBJ databases">
        <title>Ethylene signaling mediates host invasion by parasitic plants.</title>
        <authorList>
            <person name="Yoshida S."/>
        </authorList>
    </citation>
    <scope>NUCLEOTIDE SEQUENCE</scope>
    <source>
        <strain evidence="4">Okayama</strain>
    </source>
</reference>
<organism evidence="4 5">
    <name type="scientific">Phtheirospermum japonicum</name>
    <dbReference type="NCBI Taxonomy" id="374723"/>
    <lineage>
        <taxon>Eukaryota</taxon>
        <taxon>Viridiplantae</taxon>
        <taxon>Streptophyta</taxon>
        <taxon>Embryophyta</taxon>
        <taxon>Tracheophyta</taxon>
        <taxon>Spermatophyta</taxon>
        <taxon>Magnoliopsida</taxon>
        <taxon>eudicotyledons</taxon>
        <taxon>Gunneridae</taxon>
        <taxon>Pentapetalae</taxon>
        <taxon>asterids</taxon>
        <taxon>lamiids</taxon>
        <taxon>Lamiales</taxon>
        <taxon>Orobanchaceae</taxon>
        <taxon>Orobanchaceae incertae sedis</taxon>
        <taxon>Phtheirospermum</taxon>
    </lineage>
</organism>
<evidence type="ECO:0000313" key="4">
    <source>
        <dbReference type="EMBL" id="GFP79250.1"/>
    </source>
</evidence>
<dbReference type="OrthoDB" id="1610668at2759"/>
<accession>A0A830AX92</accession>
<protein>
    <submittedName>
        <fullName evidence="4">Ribonuclease 1</fullName>
    </submittedName>
</protein>
<gene>
    <name evidence="4" type="ORF">PHJA_000068500</name>
</gene>
<dbReference type="Proteomes" id="UP000653305">
    <property type="component" value="Unassembled WGS sequence"/>
</dbReference>
<dbReference type="InterPro" id="IPR033130">
    <property type="entry name" value="RNase_T2_His_AS_2"/>
</dbReference>
<dbReference type="GO" id="GO:0003723">
    <property type="term" value="F:RNA binding"/>
    <property type="evidence" value="ECO:0007669"/>
    <property type="project" value="InterPro"/>
</dbReference>
<sequence length="146" mass="16670">LSKVEKQLAHSWPSIRRDLTNRQFWQYQWDKHGTCVLPRMNVLNYLQLIITQQRKFDLLRALATNNIKPNGSSYSRKNVETAIRQGIGGNNFYISCQSFKSGAFIREVYICLDSSGHKVISCPSNNHQRGCGRNKNLVLSAAATRI</sequence>
<proteinExistence type="inferred from homology"/>
<keyword evidence="2" id="KW-0378">Hydrolase</keyword>
<dbReference type="AlphaFoldDB" id="A0A830AX92"/>
<comment type="caution">
    <text evidence="4">The sequence shown here is derived from an EMBL/GenBank/DDBJ whole genome shotgun (WGS) entry which is preliminary data.</text>
</comment>
<dbReference type="InterPro" id="IPR001568">
    <property type="entry name" value="RNase_T2-like"/>
</dbReference>
<dbReference type="PROSITE" id="PS00531">
    <property type="entry name" value="RNASE_T2_2"/>
    <property type="match status" value="1"/>
</dbReference>
<keyword evidence="5" id="KW-1185">Reference proteome</keyword>
<dbReference type="InterPro" id="IPR036430">
    <property type="entry name" value="RNase_T2-like_sf"/>
</dbReference>
<keyword evidence="2" id="KW-0540">Nuclease</keyword>
<name>A0A830AX92_9LAMI</name>
<dbReference type="PANTHER" id="PTHR11240">
    <property type="entry name" value="RIBONUCLEASE T2"/>
    <property type="match status" value="1"/>
</dbReference>
<feature type="non-terminal residue" evidence="4">
    <location>
        <position position="1"/>
    </location>
</feature>
<dbReference type="EMBL" id="BMAC01000006">
    <property type="protein sequence ID" value="GFP79250.1"/>
    <property type="molecule type" value="Genomic_DNA"/>
</dbReference>
<dbReference type="GO" id="GO:0033897">
    <property type="term" value="F:ribonuclease T2 activity"/>
    <property type="evidence" value="ECO:0007669"/>
    <property type="project" value="InterPro"/>
</dbReference>
<dbReference type="Gene3D" id="3.90.730.10">
    <property type="entry name" value="Ribonuclease T2-like"/>
    <property type="match status" value="1"/>
</dbReference>
<keyword evidence="2" id="KW-0255">Endonuclease</keyword>
<dbReference type="Pfam" id="PF00445">
    <property type="entry name" value="Ribonuclease_T2"/>
    <property type="match status" value="1"/>
</dbReference>
<evidence type="ECO:0000256" key="2">
    <source>
        <dbReference type="ARBA" id="ARBA00022759"/>
    </source>
</evidence>
<dbReference type="SUPFAM" id="SSF55895">
    <property type="entry name" value="Ribonuclease Rh-like"/>
    <property type="match status" value="1"/>
</dbReference>
<evidence type="ECO:0000256" key="3">
    <source>
        <dbReference type="RuleBase" id="RU004328"/>
    </source>
</evidence>
<dbReference type="PANTHER" id="PTHR11240:SF65">
    <property type="entry name" value="RIBONUCLEASE S-5-LIKE"/>
    <property type="match status" value="1"/>
</dbReference>
<dbReference type="GO" id="GO:0005576">
    <property type="term" value="C:extracellular region"/>
    <property type="evidence" value="ECO:0007669"/>
    <property type="project" value="TreeGrafter"/>
</dbReference>
<dbReference type="GO" id="GO:0006401">
    <property type="term" value="P:RNA catabolic process"/>
    <property type="evidence" value="ECO:0007669"/>
    <property type="project" value="TreeGrafter"/>
</dbReference>